<dbReference type="GO" id="GO:0042026">
    <property type="term" value="P:protein refolding"/>
    <property type="evidence" value="ECO:0007669"/>
    <property type="project" value="TreeGrafter"/>
</dbReference>
<evidence type="ECO:0000256" key="1">
    <source>
        <dbReference type="PROSITE-ProRule" id="PRU00285"/>
    </source>
</evidence>
<dbReference type="AlphaFoldDB" id="A0A914DVU1"/>
<dbReference type="Gene3D" id="2.60.40.790">
    <property type="match status" value="1"/>
</dbReference>
<dbReference type="GO" id="GO:0005634">
    <property type="term" value="C:nucleus"/>
    <property type="evidence" value="ECO:0007669"/>
    <property type="project" value="TreeGrafter"/>
</dbReference>
<dbReference type="GO" id="GO:0009408">
    <property type="term" value="P:response to heat"/>
    <property type="evidence" value="ECO:0007669"/>
    <property type="project" value="TreeGrafter"/>
</dbReference>
<dbReference type="CDD" id="cd06526">
    <property type="entry name" value="metazoan_ACD"/>
    <property type="match status" value="1"/>
</dbReference>
<dbReference type="InterPro" id="IPR001436">
    <property type="entry name" value="Alpha-crystallin/sHSP_animal"/>
</dbReference>
<dbReference type="PANTHER" id="PTHR45640:SF35">
    <property type="entry name" value="HEAT SHOCK PROTEIN HSP-12.2"/>
    <property type="match status" value="1"/>
</dbReference>
<evidence type="ECO:0000256" key="2">
    <source>
        <dbReference type="RuleBase" id="RU003616"/>
    </source>
</evidence>
<reference evidence="5" key="1">
    <citation type="submission" date="2022-11" db="UniProtKB">
        <authorList>
            <consortium name="WormBaseParasite"/>
        </authorList>
    </citation>
    <scope>IDENTIFICATION</scope>
</reference>
<accession>A0A914DVU1</accession>
<dbReference type="GO" id="GO:0051082">
    <property type="term" value="F:unfolded protein binding"/>
    <property type="evidence" value="ECO:0007669"/>
    <property type="project" value="TreeGrafter"/>
</dbReference>
<keyword evidence="4" id="KW-1185">Reference proteome</keyword>
<evidence type="ECO:0000313" key="4">
    <source>
        <dbReference type="Proteomes" id="UP000887540"/>
    </source>
</evidence>
<dbReference type="SUPFAM" id="SSF49764">
    <property type="entry name" value="HSP20-like chaperones"/>
    <property type="match status" value="1"/>
</dbReference>
<proteinExistence type="inferred from homology"/>
<comment type="similarity">
    <text evidence="1 2">Belongs to the small heat shock protein (HSP20) family.</text>
</comment>
<dbReference type="PANTHER" id="PTHR45640">
    <property type="entry name" value="HEAT SHOCK PROTEIN HSP-12.2-RELATED"/>
    <property type="match status" value="1"/>
</dbReference>
<dbReference type="Pfam" id="PF00011">
    <property type="entry name" value="HSP20"/>
    <property type="match status" value="1"/>
</dbReference>
<evidence type="ECO:0000313" key="5">
    <source>
        <dbReference type="WBParaSite" id="ACRNAN_scaffold3937.g31898.t1"/>
    </source>
</evidence>
<sequence length="123" mass="13982">MTESRKVEIKHQWPLEECAWPHLRPTNYNGIIHVTTTPYKWELGLDAIAFQPSEITVSVRPHEHGHDLVIEGSHGARKDEHGSVSRNIHRVCHIPDDVDTNTIAVNLYPNGLLEVQANKKIII</sequence>
<dbReference type="InterPro" id="IPR008978">
    <property type="entry name" value="HSP20-like_chaperone"/>
</dbReference>
<dbReference type="InterPro" id="IPR002068">
    <property type="entry name" value="A-crystallin/Hsp20_dom"/>
</dbReference>
<evidence type="ECO:0000259" key="3">
    <source>
        <dbReference type="PROSITE" id="PS01031"/>
    </source>
</evidence>
<feature type="domain" description="SHSP" evidence="3">
    <location>
        <begin position="22"/>
        <end position="123"/>
    </location>
</feature>
<protein>
    <submittedName>
        <fullName evidence="5">SHSP domain-containing protein</fullName>
    </submittedName>
</protein>
<name>A0A914DVU1_9BILA</name>
<dbReference type="Proteomes" id="UP000887540">
    <property type="component" value="Unplaced"/>
</dbReference>
<organism evidence="4 5">
    <name type="scientific">Acrobeloides nanus</name>
    <dbReference type="NCBI Taxonomy" id="290746"/>
    <lineage>
        <taxon>Eukaryota</taxon>
        <taxon>Metazoa</taxon>
        <taxon>Ecdysozoa</taxon>
        <taxon>Nematoda</taxon>
        <taxon>Chromadorea</taxon>
        <taxon>Rhabditida</taxon>
        <taxon>Tylenchina</taxon>
        <taxon>Cephalobomorpha</taxon>
        <taxon>Cephaloboidea</taxon>
        <taxon>Cephalobidae</taxon>
        <taxon>Acrobeloides</taxon>
    </lineage>
</organism>
<dbReference type="GO" id="GO:0005737">
    <property type="term" value="C:cytoplasm"/>
    <property type="evidence" value="ECO:0007669"/>
    <property type="project" value="TreeGrafter"/>
</dbReference>
<dbReference type="WBParaSite" id="ACRNAN_scaffold3937.g31898.t1">
    <property type="protein sequence ID" value="ACRNAN_scaffold3937.g31898.t1"/>
    <property type="gene ID" value="ACRNAN_scaffold3937.g31898"/>
</dbReference>
<dbReference type="PROSITE" id="PS01031">
    <property type="entry name" value="SHSP"/>
    <property type="match status" value="1"/>
</dbReference>